<sequence>MRKLKNQLQELDELLDLTHGQLSTEVHAAMKFKIDELKRQVDQADAPRQGQIASEALQLLSSLLSVVTSVMTLLK</sequence>
<evidence type="ECO:0000313" key="2">
    <source>
        <dbReference type="Proteomes" id="UP000559809"/>
    </source>
</evidence>
<dbReference type="EMBL" id="JACCEM010000016">
    <property type="protein sequence ID" value="NYT51794.1"/>
    <property type="molecule type" value="Genomic_DNA"/>
</dbReference>
<dbReference type="RefSeq" id="WP_180158470.1">
    <property type="nucleotide sequence ID" value="NZ_JACCEM010000016.1"/>
</dbReference>
<accession>A0A853G0B3</accession>
<proteinExistence type="predicted"/>
<dbReference type="AlphaFoldDB" id="A0A853G0B3"/>
<reference evidence="1 2" key="1">
    <citation type="submission" date="2020-07" db="EMBL/GenBank/DDBJ databases">
        <title>Taxonomic revisions and descriptions of new bacterial species based on genomic comparisons in the high-G+C-content subgroup of the family Alcaligenaceae.</title>
        <authorList>
            <person name="Szabo A."/>
            <person name="Felfoldi T."/>
        </authorList>
    </citation>
    <scope>NUCLEOTIDE SEQUENCE [LARGE SCALE GENOMIC DNA]</scope>
    <source>
        <strain evidence="1 2">LMG 24012</strain>
    </source>
</reference>
<organism evidence="1 2">
    <name type="scientific">Parapusillimonas granuli</name>
    <dbReference type="NCBI Taxonomy" id="380911"/>
    <lineage>
        <taxon>Bacteria</taxon>
        <taxon>Pseudomonadati</taxon>
        <taxon>Pseudomonadota</taxon>
        <taxon>Betaproteobacteria</taxon>
        <taxon>Burkholderiales</taxon>
        <taxon>Alcaligenaceae</taxon>
        <taxon>Parapusillimonas</taxon>
    </lineage>
</organism>
<dbReference type="Proteomes" id="UP000559809">
    <property type="component" value="Unassembled WGS sequence"/>
</dbReference>
<comment type="caution">
    <text evidence="1">The sequence shown here is derived from an EMBL/GenBank/DDBJ whole genome shotgun (WGS) entry which is preliminary data.</text>
</comment>
<name>A0A853G0B3_9BURK</name>
<gene>
    <name evidence="1" type="ORF">H0A72_20985</name>
</gene>
<evidence type="ECO:0000313" key="1">
    <source>
        <dbReference type="EMBL" id="NYT51794.1"/>
    </source>
</evidence>
<keyword evidence="2" id="KW-1185">Reference proteome</keyword>
<protein>
    <submittedName>
        <fullName evidence="1">Uncharacterized protein</fullName>
    </submittedName>
</protein>